<dbReference type="AlphaFoldDB" id="C6SFJ3"/>
<evidence type="ECO:0000256" key="1">
    <source>
        <dbReference type="SAM" id="MobiDB-lite"/>
    </source>
</evidence>
<accession>C6SFJ3</accession>
<reference evidence="2" key="1">
    <citation type="journal article" date="2008" name="Proc. Natl. Acad. Sci. U.S.A.">
        <title>Whole-genome comparison of disease and carriage strains provides insights into virulence evolution in Neisseria meningitidis.</title>
        <authorList>
            <person name="Schoen C."/>
            <person name="Blom J."/>
            <person name="Claus H."/>
            <person name="Schramm-Glueck A."/>
            <person name="Brandt P."/>
            <person name="Mueller T."/>
            <person name="Goesmann A."/>
            <person name="Joseph B."/>
            <person name="Konietzny S."/>
            <person name="Kurzai O."/>
            <person name="Schmitt C."/>
            <person name="Friedrich T."/>
            <person name="Linke B."/>
            <person name="Vogel U."/>
            <person name="Frosch M."/>
        </authorList>
    </citation>
    <scope>NUCLEOTIDE SEQUENCE</scope>
    <source>
        <strain evidence="2">Alpha153</strain>
    </source>
</reference>
<protein>
    <submittedName>
        <fullName evidence="2">Uncharacterized protein</fullName>
    </submittedName>
</protein>
<name>C6SFJ3_NEIME</name>
<feature type="region of interest" description="Disordered" evidence="1">
    <location>
        <begin position="1"/>
        <end position="38"/>
    </location>
</feature>
<proteinExistence type="predicted"/>
<dbReference type="EMBL" id="AM889137">
    <property type="protein sequence ID" value="CBA09066.1"/>
    <property type="molecule type" value="Genomic_DNA"/>
</dbReference>
<evidence type="ECO:0000313" key="2">
    <source>
        <dbReference type="EMBL" id="CBA09066.1"/>
    </source>
</evidence>
<sequence length="38" mass="4259">MPPSRVLDSRLRGNDDSSVSRNARKTETEQTGFPPARE</sequence>
<gene>
    <name evidence="2" type="ORF">NME_2063</name>
</gene>
<organism evidence="2">
    <name type="scientific">Neisseria meningitidis alpha153</name>
    <dbReference type="NCBI Taxonomy" id="663926"/>
    <lineage>
        <taxon>Bacteria</taxon>
        <taxon>Pseudomonadati</taxon>
        <taxon>Pseudomonadota</taxon>
        <taxon>Betaproteobacteria</taxon>
        <taxon>Neisseriales</taxon>
        <taxon>Neisseriaceae</taxon>
        <taxon>Neisseria</taxon>
    </lineage>
</organism>